<comment type="caution">
    <text evidence="8">Lacks conserved residue(s) required for the propagation of feature annotation.</text>
</comment>
<evidence type="ECO:0000256" key="1">
    <source>
        <dbReference type="ARBA" id="ARBA00022485"/>
    </source>
</evidence>
<comment type="pathway">
    <text evidence="8">Purine metabolism; 7-cyano-7-deazaguanine biosynthesis.</text>
</comment>
<dbReference type="PROSITE" id="PS51918">
    <property type="entry name" value="RADICAL_SAM"/>
    <property type="match status" value="1"/>
</dbReference>
<feature type="binding site" evidence="8">
    <location>
        <position position="22"/>
    </location>
    <ligand>
        <name>substrate</name>
    </ligand>
</feature>
<sequence>MESFYTIQGEGFHQGRAAYFIRLGGCDVGCFWCDVKESWDAGKHPRISVEDIVARAKEHPGRLAVITGGEPLLHDLSTLTTKLKEAGFETNIETSGSSPLSGSWDWICLSPKKFKAPVPEMVPFANELKVVILNKHDFTWAETYASQVNETCKLYLQPEWDKAAEMTPLIVDYIKAHPQWELSLQVHKYIDVP</sequence>
<feature type="binding site" evidence="8">
    <location>
        <position position="30"/>
    </location>
    <ligand>
        <name>[4Fe-4S] cluster</name>
        <dbReference type="ChEBI" id="CHEBI:49883"/>
        <note>4Fe-4S-S-AdoMet</note>
    </ligand>
</feature>
<dbReference type="PIRSF" id="PIRSF000370">
    <property type="entry name" value="QueE"/>
    <property type="match status" value="1"/>
</dbReference>
<feature type="binding site" evidence="8">
    <location>
        <position position="33"/>
    </location>
    <ligand>
        <name>[4Fe-4S] cluster</name>
        <dbReference type="ChEBI" id="CHEBI:49883"/>
        <note>4Fe-4S-S-AdoMet</note>
    </ligand>
</feature>
<evidence type="ECO:0000256" key="4">
    <source>
        <dbReference type="ARBA" id="ARBA00022842"/>
    </source>
</evidence>
<evidence type="ECO:0000313" key="10">
    <source>
        <dbReference type="EMBL" id="NCI51520.1"/>
    </source>
</evidence>
<feature type="domain" description="Radical SAM core" evidence="9">
    <location>
        <begin position="13"/>
        <end position="193"/>
    </location>
</feature>
<dbReference type="PANTHER" id="PTHR42836">
    <property type="entry name" value="7-CARBOXY-7-DEAZAGUANINE SYNTHASE"/>
    <property type="match status" value="1"/>
</dbReference>
<keyword evidence="2 8" id="KW-0949">S-adenosyl-L-methionine</keyword>
<evidence type="ECO:0000256" key="7">
    <source>
        <dbReference type="ARBA" id="ARBA00023239"/>
    </source>
</evidence>
<dbReference type="Pfam" id="PF04055">
    <property type="entry name" value="Radical_SAM"/>
    <property type="match status" value="1"/>
</dbReference>
<comment type="cofactor">
    <cofactor evidence="8">
        <name>[4Fe-4S] cluster</name>
        <dbReference type="ChEBI" id="CHEBI:49883"/>
    </cofactor>
    <text evidence="8">Binds 1 [4Fe-4S] cluster. The cluster is coordinated with 3 cysteines and an exchangeable S-adenosyl-L-methionine.</text>
</comment>
<evidence type="ECO:0000256" key="5">
    <source>
        <dbReference type="ARBA" id="ARBA00023004"/>
    </source>
</evidence>
<dbReference type="InterPro" id="IPR007197">
    <property type="entry name" value="rSAM"/>
</dbReference>
<proteinExistence type="inferred from homology"/>
<evidence type="ECO:0000313" key="11">
    <source>
        <dbReference type="Proteomes" id="UP000753802"/>
    </source>
</evidence>
<comment type="caution">
    <text evidence="10">The sequence shown here is derived from an EMBL/GenBank/DDBJ whole genome shotgun (WGS) entry which is preliminary data.</text>
</comment>
<keyword evidence="6 8" id="KW-0411">Iron-sulfur</keyword>
<comment type="cofactor">
    <cofactor evidence="8">
        <name>Mg(2+)</name>
        <dbReference type="ChEBI" id="CHEBI:18420"/>
    </cofactor>
</comment>
<feature type="binding site" evidence="8">
    <location>
        <begin position="32"/>
        <end position="34"/>
    </location>
    <ligand>
        <name>S-adenosyl-L-methionine</name>
        <dbReference type="ChEBI" id="CHEBI:59789"/>
    </ligand>
</feature>
<feature type="binding site" evidence="8">
    <location>
        <position position="193"/>
    </location>
    <ligand>
        <name>substrate</name>
    </ligand>
</feature>
<accession>A0ABW9ZWK2</accession>
<dbReference type="PANTHER" id="PTHR42836:SF1">
    <property type="entry name" value="7-CARBOXY-7-DEAZAGUANINE SYNTHASE"/>
    <property type="match status" value="1"/>
</dbReference>
<comment type="function">
    <text evidence="8">Catalyzes the complex heterocyclic radical-mediated conversion of 6-carboxy-5,6,7,8-tetrahydropterin (CPH4) to 7-carboxy-7-deazaguanine (CDG), a step common to the biosynthetic pathways of all 7-deazapurine-containing compounds.</text>
</comment>
<protein>
    <recommendedName>
        <fullName evidence="8">7-carboxy-7-deazaguanine synthase</fullName>
        <shortName evidence="8">CDG synthase</shortName>
        <ecNumber evidence="8">4.3.99.3</ecNumber>
    </recommendedName>
    <alternativeName>
        <fullName evidence="8">Queuosine biosynthesis protein QueE</fullName>
    </alternativeName>
</protein>
<dbReference type="Gene3D" id="3.20.20.70">
    <property type="entry name" value="Aldolase class I"/>
    <property type="match status" value="1"/>
</dbReference>
<dbReference type="InterPro" id="IPR024924">
    <property type="entry name" value="7-CO-7-deazaguanine_synth-like"/>
</dbReference>
<keyword evidence="11" id="KW-1185">Reference proteome</keyword>
<dbReference type="SFLD" id="SFLDS00029">
    <property type="entry name" value="Radical_SAM"/>
    <property type="match status" value="1"/>
</dbReference>
<comment type="similarity">
    <text evidence="8">Belongs to the radical SAM superfamily. 7-carboxy-7-deazaguanine synthase family.</text>
</comment>
<reference evidence="10 11" key="1">
    <citation type="submission" date="2020-01" db="EMBL/GenBank/DDBJ databases">
        <title>Genome analysis.</title>
        <authorList>
            <person name="Wu S."/>
            <person name="Wang G."/>
        </authorList>
    </citation>
    <scope>NUCLEOTIDE SEQUENCE [LARGE SCALE GENOMIC DNA]</scope>
    <source>
        <strain evidence="10 11">SYL130</strain>
    </source>
</reference>
<dbReference type="Proteomes" id="UP000753802">
    <property type="component" value="Unassembled WGS sequence"/>
</dbReference>
<feature type="binding site" evidence="8">
    <location>
        <begin position="7"/>
        <end position="9"/>
    </location>
    <ligand>
        <name>substrate</name>
    </ligand>
</feature>
<evidence type="ECO:0000256" key="8">
    <source>
        <dbReference type="HAMAP-Rule" id="MF_00917"/>
    </source>
</evidence>
<comment type="cofactor">
    <cofactor evidence="8">
        <name>S-adenosyl-L-methionine</name>
        <dbReference type="ChEBI" id="CHEBI:59789"/>
    </cofactor>
    <text evidence="8">Binds 1 S-adenosyl-L-methionine per subunit.</text>
</comment>
<keyword evidence="1 8" id="KW-0004">4Fe-4S</keyword>
<dbReference type="InterPro" id="IPR013785">
    <property type="entry name" value="Aldolase_TIM"/>
</dbReference>
<evidence type="ECO:0000259" key="9">
    <source>
        <dbReference type="PROSITE" id="PS51918"/>
    </source>
</evidence>
<dbReference type="EMBL" id="JAACJS010000015">
    <property type="protein sequence ID" value="NCI51520.1"/>
    <property type="molecule type" value="Genomic_DNA"/>
</dbReference>
<dbReference type="EC" id="4.3.99.3" evidence="8"/>
<keyword evidence="5 8" id="KW-0408">Iron</keyword>
<dbReference type="InterPro" id="IPR058240">
    <property type="entry name" value="rSAM_sf"/>
</dbReference>
<dbReference type="SUPFAM" id="SSF102114">
    <property type="entry name" value="Radical SAM enzymes"/>
    <property type="match status" value="1"/>
</dbReference>
<comment type="catalytic activity">
    <reaction evidence="8">
        <text>6-carboxy-5,6,7,8-tetrahydropterin + H(+) = 7-carboxy-7-carbaguanine + NH4(+)</text>
        <dbReference type="Rhea" id="RHEA:27974"/>
        <dbReference type="ChEBI" id="CHEBI:15378"/>
        <dbReference type="ChEBI" id="CHEBI:28938"/>
        <dbReference type="ChEBI" id="CHEBI:61032"/>
        <dbReference type="ChEBI" id="CHEBI:61036"/>
        <dbReference type="EC" id="4.3.99.3"/>
    </reaction>
</comment>
<gene>
    <name evidence="8" type="primary">queE</name>
    <name evidence="10" type="ORF">GWC95_16445</name>
</gene>
<feature type="binding site" evidence="8">
    <location>
        <begin position="110"/>
        <end position="112"/>
    </location>
    <ligand>
        <name>S-adenosyl-L-methionine</name>
        <dbReference type="ChEBI" id="CHEBI:59789"/>
    </ligand>
</feature>
<evidence type="ECO:0000256" key="6">
    <source>
        <dbReference type="ARBA" id="ARBA00023014"/>
    </source>
</evidence>
<keyword evidence="4 8" id="KW-0460">Magnesium</keyword>
<organism evidence="10 11">
    <name type="scientific">Sediminibacterium roseum</name>
    <dbReference type="NCBI Taxonomy" id="1978412"/>
    <lineage>
        <taxon>Bacteria</taxon>
        <taxon>Pseudomonadati</taxon>
        <taxon>Bacteroidota</taxon>
        <taxon>Chitinophagia</taxon>
        <taxon>Chitinophagales</taxon>
        <taxon>Chitinophagaceae</taxon>
        <taxon>Sediminibacterium</taxon>
    </lineage>
</organism>
<keyword evidence="7 8" id="KW-0456">Lyase</keyword>
<dbReference type="HAMAP" id="MF_00917">
    <property type="entry name" value="QueE"/>
    <property type="match status" value="1"/>
</dbReference>
<evidence type="ECO:0000256" key="3">
    <source>
        <dbReference type="ARBA" id="ARBA00022723"/>
    </source>
</evidence>
<keyword evidence="8" id="KW-0671">Queuosine biosynthesis</keyword>
<keyword evidence="3 8" id="KW-0479">Metal-binding</keyword>
<comment type="subunit">
    <text evidence="8">Homodimer.</text>
</comment>
<feature type="binding site" evidence="8">
    <location>
        <position position="67"/>
    </location>
    <ligand>
        <name>substrate</name>
    </ligand>
</feature>
<feature type="binding site" evidence="8">
    <location>
        <position position="69"/>
    </location>
    <ligand>
        <name>S-adenosyl-L-methionine</name>
        <dbReference type="ChEBI" id="CHEBI:59789"/>
    </ligand>
</feature>
<feature type="binding site" evidence="8">
    <location>
        <position position="26"/>
    </location>
    <ligand>
        <name>[4Fe-4S] cluster</name>
        <dbReference type="ChEBI" id="CHEBI:49883"/>
        <note>4Fe-4S-S-AdoMet</note>
    </ligand>
</feature>
<name>A0ABW9ZWK2_9BACT</name>
<evidence type="ECO:0000256" key="2">
    <source>
        <dbReference type="ARBA" id="ARBA00022691"/>
    </source>
</evidence>